<dbReference type="EMBL" id="NZEX01000054">
    <property type="protein sequence ID" value="MAH62823.1"/>
    <property type="molecule type" value="Genomic_DNA"/>
</dbReference>
<sequence>MNTFGKLADNNPDLLVHYAFENNLNEIAGSGTTGSPYNLTNINFQEGIFGGVKYAQGCGYGKSVYFDDTTGYLEKTQISILGIFKL</sequence>
<evidence type="ECO:0000313" key="2">
    <source>
        <dbReference type="Proteomes" id="UP000226525"/>
    </source>
</evidence>
<protein>
    <submittedName>
        <fullName evidence="1">Uncharacterized protein</fullName>
    </submittedName>
</protein>
<dbReference type="Proteomes" id="UP000226525">
    <property type="component" value="Unassembled WGS sequence"/>
</dbReference>
<dbReference type="AlphaFoldDB" id="A0A2D6YI13"/>
<evidence type="ECO:0000313" key="1">
    <source>
        <dbReference type="EMBL" id="MAH62823.1"/>
    </source>
</evidence>
<reference evidence="2" key="1">
    <citation type="submission" date="2017-09" db="EMBL/GenBank/DDBJ databases">
        <title>The Reconstruction of 2,631 Draft Metagenome-Assembled Genomes from the Global Oceans.</title>
        <authorList>
            <person name="Tully B.J."/>
            <person name="Graham E.D."/>
            <person name="Heidelberg J.F."/>
        </authorList>
    </citation>
    <scope>NUCLEOTIDE SEQUENCE [LARGE SCALE GENOMIC DNA]</scope>
</reference>
<name>A0A2D6YI13_9DELT</name>
<organism evidence="1 2">
    <name type="scientific">SAR324 cluster bacterium</name>
    <dbReference type="NCBI Taxonomy" id="2024889"/>
    <lineage>
        <taxon>Bacteria</taxon>
        <taxon>Deltaproteobacteria</taxon>
        <taxon>SAR324 cluster</taxon>
    </lineage>
</organism>
<comment type="caution">
    <text evidence="1">The sequence shown here is derived from an EMBL/GenBank/DDBJ whole genome shotgun (WGS) entry which is preliminary data.</text>
</comment>
<gene>
    <name evidence="1" type="ORF">CMN54_05105</name>
</gene>
<accession>A0A2D6YI13</accession>
<proteinExistence type="predicted"/>